<organism evidence="2 3">
    <name type="scientific">Antrodiella citrinella</name>
    <dbReference type="NCBI Taxonomy" id="2447956"/>
    <lineage>
        <taxon>Eukaryota</taxon>
        <taxon>Fungi</taxon>
        <taxon>Dikarya</taxon>
        <taxon>Basidiomycota</taxon>
        <taxon>Agaricomycotina</taxon>
        <taxon>Agaricomycetes</taxon>
        <taxon>Polyporales</taxon>
        <taxon>Steccherinaceae</taxon>
        <taxon>Antrodiella</taxon>
    </lineage>
</organism>
<comment type="caution">
    <text evidence="2">The sequence shown here is derived from an EMBL/GenBank/DDBJ whole genome shotgun (WGS) entry which is preliminary data.</text>
</comment>
<keyword evidence="3" id="KW-1185">Reference proteome</keyword>
<evidence type="ECO:0000313" key="2">
    <source>
        <dbReference type="EMBL" id="THH15723.1"/>
    </source>
</evidence>
<dbReference type="SUPFAM" id="SSF56349">
    <property type="entry name" value="DNA breaking-rejoining enzymes"/>
    <property type="match status" value="1"/>
</dbReference>
<dbReference type="AlphaFoldDB" id="A0A4V3XF16"/>
<dbReference type="InterPro" id="IPR011010">
    <property type="entry name" value="DNA_brk_join_enz"/>
</dbReference>
<dbReference type="EMBL" id="SGPM01000795">
    <property type="protein sequence ID" value="THH15723.1"/>
    <property type="molecule type" value="Genomic_DNA"/>
</dbReference>
<sequence length="405" mass="45980">MPTVAAPMPSSMNDDAFTAEDIVNEEVRLYLEDNAEEDKVDGYEDMIEGLVQASLEDFPEEDTSPAARYAAEMAKACITQGTRNGHTRIIMAYILFQRKKNANWDPHAVTPQTPYDIRSFITHKCGRKEDGFEGRKYSTAVSTRAALTMWYRSIPSRRNERTTEWLYDTVAGVCHGLPTRARAVAEYMVGLEKTKARMGEVSKSARALSLDDMLRLYDHCLRSNQTHAERRWGIMRYAVYLVAFLMVLRMDEALKITHEGVENIPGDDENTKISLGPRKTQQNGEGHSWVLCANDKLPKMCPKRIFCLLADLFGPDIDPTGPLFVYVDRRGNIEPGHALTTSVVQRAFSADLQAIGYSSWSVYEIAAWGGWTQLEAVTMYRYFYSPTDNHEFMAHYDRNLPKVLN</sequence>
<dbReference type="GO" id="GO:0003677">
    <property type="term" value="F:DNA binding"/>
    <property type="evidence" value="ECO:0007669"/>
    <property type="project" value="InterPro"/>
</dbReference>
<dbReference type="OrthoDB" id="3163890at2759"/>
<reference evidence="2 3" key="1">
    <citation type="submission" date="2019-02" db="EMBL/GenBank/DDBJ databases">
        <title>Genome sequencing of the rare red list fungi Antrodiella citrinella (Flaviporus citrinellus).</title>
        <authorList>
            <person name="Buettner E."/>
            <person name="Kellner H."/>
        </authorList>
    </citation>
    <scope>NUCLEOTIDE SEQUENCE [LARGE SCALE GENOMIC DNA]</scope>
    <source>
        <strain evidence="2 3">DSM 108506</strain>
    </source>
</reference>
<accession>A0A4V3XF16</accession>
<dbReference type="GO" id="GO:0006310">
    <property type="term" value="P:DNA recombination"/>
    <property type="evidence" value="ECO:0007669"/>
    <property type="project" value="UniProtKB-KW"/>
</dbReference>
<evidence type="ECO:0008006" key="4">
    <source>
        <dbReference type="Google" id="ProtNLM"/>
    </source>
</evidence>
<evidence type="ECO:0000313" key="3">
    <source>
        <dbReference type="Proteomes" id="UP000308730"/>
    </source>
</evidence>
<dbReference type="Proteomes" id="UP000308730">
    <property type="component" value="Unassembled WGS sequence"/>
</dbReference>
<gene>
    <name evidence="2" type="ORF">EUX98_g9419</name>
</gene>
<keyword evidence="1" id="KW-0233">DNA recombination</keyword>
<name>A0A4V3XF16_9APHY</name>
<dbReference type="Gene3D" id="1.10.443.10">
    <property type="entry name" value="Intergrase catalytic core"/>
    <property type="match status" value="1"/>
</dbReference>
<dbReference type="GO" id="GO:0015074">
    <property type="term" value="P:DNA integration"/>
    <property type="evidence" value="ECO:0007669"/>
    <property type="project" value="InterPro"/>
</dbReference>
<evidence type="ECO:0000256" key="1">
    <source>
        <dbReference type="ARBA" id="ARBA00023172"/>
    </source>
</evidence>
<dbReference type="InterPro" id="IPR013762">
    <property type="entry name" value="Integrase-like_cat_sf"/>
</dbReference>
<protein>
    <recommendedName>
        <fullName evidence="4">Tyr recombinase domain-containing protein</fullName>
    </recommendedName>
</protein>
<proteinExistence type="predicted"/>